<feature type="compositionally biased region" description="Low complexity" evidence="1">
    <location>
        <begin position="433"/>
        <end position="443"/>
    </location>
</feature>
<dbReference type="EMBL" id="NPHW01003180">
    <property type="protein sequence ID" value="OXV10013.1"/>
    <property type="molecule type" value="Genomic_DNA"/>
</dbReference>
<evidence type="ECO:0008006" key="4">
    <source>
        <dbReference type="Google" id="ProtNLM"/>
    </source>
</evidence>
<dbReference type="AlphaFoldDB" id="A0A232M0U7"/>
<sequence length="453" mass="49665">MRVIYPSTADLLGTELARARAALQEIHPNAASFVTPAEDASSSSRAMTASKKHLIEHIHDFQYGARCLTPKEQGLVAAKAEPCEQEDPVSGQQRLPEDAAPPLNHLSLLEMLLANNIILDNLAPYLSPASLLSLASASRAMRSVILQTPYVFRHLDLTQCRGAILSKATPLDQVFDSPPLCGIFSRLEQTGILRDVRTLILDGLSVPNRVIAEILLVDRFNVNILSIRECPHLDEATLMQTLEHAVRPDRPKGMPRVKGIYNFTAKNANRKLQCRYQTSRKQWWKSRLSLPRSTSALTADQETRVTGHDLLSEWYKPSGKVFKAPIKDGWAEILQQCEGIIAFDAVLCRDPQHNVDASPRNENPTAERLLGPAIATIALGPRGCEACHSSPESPAIWGQSPETHFPLLVPPPLHSSKVTSARRPMVLFYLSSASSGSSTGSTSPAYTIQGARS</sequence>
<evidence type="ECO:0000256" key="1">
    <source>
        <dbReference type="SAM" id="MobiDB-lite"/>
    </source>
</evidence>
<evidence type="ECO:0000313" key="2">
    <source>
        <dbReference type="EMBL" id="OXV10013.1"/>
    </source>
</evidence>
<organism evidence="2 3">
    <name type="scientific">Elaphomyces granulatus</name>
    <dbReference type="NCBI Taxonomy" id="519963"/>
    <lineage>
        <taxon>Eukaryota</taxon>
        <taxon>Fungi</taxon>
        <taxon>Dikarya</taxon>
        <taxon>Ascomycota</taxon>
        <taxon>Pezizomycotina</taxon>
        <taxon>Eurotiomycetes</taxon>
        <taxon>Eurotiomycetidae</taxon>
        <taxon>Eurotiales</taxon>
        <taxon>Elaphomycetaceae</taxon>
        <taxon>Elaphomyces</taxon>
    </lineage>
</organism>
<name>A0A232M0U7_9EURO</name>
<evidence type="ECO:0000313" key="3">
    <source>
        <dbReference type="Proteomes" id="UP000243515"/>
    </source>
</evidence>
<accession>A0A232M0U7</accession>
<gene>
    <name evidence="2" type="ORF">Egran_02227</name>
</gene>
<proteinExistence type="predicted"/>
<dbReference type="Proteomes" id="UP000243515">
    <property type="component" value="Unassembled WGS sequence"/>
</dbReference>
<comment type="caution">
    <text evidence="2">The sequence shown here is derived from an EMBL/GenBank/DDBJ whole genome shotgun (WGS) entry which is preliminary data.</text>
</comment>
<dbReference type="OrthoDB" id="5345494at2759"/>
<keyword evidence="3" id="KW-1185">Reference proteome</keyword>
<protein>
    <recommendedName>
        <fullName evidence="4">F-box domain-containing protein</fullName>
    </recommendedName>
</protein>
<reference evidence="2 3" key="1">
    <citation type="journal article" date="2015" name="Environ. Microbiol.">
        <title>Metagenome sequence of Elaphomyces granulatus from sporocarp tissue reveals Ascomycota ectomycorrhizal fingerprints of genome expansion and a Proteobacteria-rich microbiome.</title>
        <authorList>
            <person name="Quandt C.A."/>
            <person name="Kohler A."/>
            <person name="Hesse C.N."/>
            <person name="Sharpton T.J."/>
            <person name="Martin F."/>
            <person name="Spatafora J.W."/>
        </authorList>
    </citation>
    <scope>NUCLEOTIDE SEQUENCE [LARGE SCALE GENOMIC DNA]</scope>
    <source>
        <strain evidence="2 3">OSC145934</strain>
    </source>
</reference>
<feature type="region of interest" description="Disordered" evidence="1">
    <location>
        <begin position="433"/>
        <end position="453"/>
    </location>
</feature>
<feature type="compositionally biased region" description="Polar residues" evidence="1">
    <location>
        <begin position="444"/>
        <end position="453"/>
    </location>
</feature>